<dbReference type="GeneID" id="130470161"/>
<dbReference type="Pfam" id="PF07727">
    <property type="entry name" value="RVT_2"/>
    <property type="match status" value="1"/>
</dbReference>
<dbReference type="PANTHER" id="PTHR11439">
    <property type="entry name" value="GAG-POL-RELATED RETROTRANSPOSON"/>
    <property type="match status" value="1"/>
</dbReference>
<reference evidence="2" key="1">
    <citation type="journal article" date="2021" name="Nat. Commun.">
        <title>Genomic analyses provide insights into spinach domestication and the genetic basis of agronomic traits.</title>
        <authorList>
            <person name="Cai X."/>
            <person name="Sun X."/>
            <person name="Xu C."/>
            <person name="Sun H."/>
            <person name="Wang X."/>
            <person name="Ge C."/>
            <person name="Zhang Z."/>
            <person name="Wang Q."/>
            <person name="Fei Z."/>
            <person name="Jiao C."/>
            <person name="Wang Q."/>
        </authorList>
    </citation>
    <scope>NUCLEOTIDE SEQUENCE [LARGE SCALE GENOMIC DNA]</scope>
    <source>
        <strain evidence="2">cv. Varoflay</strain>
    </source>
</reference>
<dbReference type="InterPro" id="IPR043502">
    <property type="entry name" value="DNA/RNA_pol_sf"/>
</dbReference>
<dbReference type="RefSeq" id="XP_056695762.1">
    <property type="nucleotide sequence ID" value="XM_056839784.1"/>
</dbReference>
<organism evidence="2 3">
    <name type="scientific">Spinacia oleracea</name>
    <name type="common">Spinach</name>
    <dbReference type="NCBI Taxonomy" id="3562"/>
    <lineage>
        <taxon>Eukaryota</taxon>
        <taxon>Viridiplantae</taxon>
        <taxon>Streptophyta</taxon>
        <taxon>Embryophyta</taxon>
        <taxon>Tracheophyta</taxon>
        <taxon>Spermatophyta</taxon>
        <taxon>Magnoliopsida</taxon>
        <taxon>eudicotyledons</taxon>
        <taxon>Gunneridae</taxon>
        <taxon>Pentapetalae</taxon>
        <taxon>Caryophyllales</taxon>
        <taxon>Chenopodiaceae</taxon>
        <taxon>Chenopodioideae</taxon>
        <taxon>Anserineae</taxon>
        <taxon>Spinacia</taxon>
    </lineage>
</organism>
<dbReference type="PANTHER" id="PTHR11439:SF498">
    <property type="entry name" value="DNAK FAMILY PROTEIN"/>
    <property type="match status" value="1"/>
</dbReference>
<evidence type="ECO:0000313" key="3">
    <source>
        <dbReference type="RefSeq" id="XP_056695762.1"/>
    </source>
</evidence>
<evidence type="ECO:0000313" key="2">
    <source>
        <dbReference type="Proteomes" id="UP000813463"/>
    </source>
</evidence>
<dbReference type="InterPro" id="IPR013103">
    <property type="entry name" value="RVT_2"/>
</dbReference>
<dbReference type="SUPFAM" id="SSF56672">
    <property type="entry name" value="DNA/RNA polymerases"/>
    <property type="match status" value="1"/>
</dbReference>
<reference evidence="3" key="2">
    <citation type="submission" date="2025-08" db="UniProtKB">
        <authorList>
            <consortium name="RefSeq"/>
        </authorList>
    </citation>
    <scope>IDENTIFICATION</scope>
    <source>
        <tissue evidence="3">Leaf</tissue>
    </source>
</reference>
<keyword evidence="2" id="KW-1185">Reference proteome</keyword>
<name>A0ABM3RJG3_SPIOL</name>
<protein>
    <submittedName>
        <fullName evidence="3">Uncharacterized mitochondrial protein AtMg00810-like</fullName>
    </submittedName>
</protein>
<feature type="domain" description="Reverse transcriptase Ty1/copia-type" evidence="1">
    <location>
        <begin position="1"/>
        <end position="177"/>
    </location>
</feature>
<accession>A0ABM3RJG3</accession>
<sequence>MDVKNEFLHGDLQENVYMTMPQGSTGIGSRIHVHKEGEEYPKPTSGKVCKLRKSLYGLKQAPRQWFAKLSTALKNNHFPQSKADYSLFTKQEGVNFTAILVYVDDLVITGNNMVSISAAKTFLSSQFHMKDLGELRYFLGLEVDRPKEGIFLSQKKYTLDLLAEYGLTGCKPLKLPMDSHLKLTPDSGDVLENPEQFQKLVGKLIYLTITRPDISFTVHILSKFMHKPTTVHLQAAKRVLRYLAGSTDQGILLANTSAAKLTAYCDSDWAGCPSTRRSTSGFCILLGNSPISWKSKRQSVVARSSAEAEYRSMA</sequence>
<evidence type="ECO:0000259" key="1">
    <source>
        <dbReference type="Pfam" id="PF07727"/>
    </source>
</evidence>
<dbReference type="CDD" id="cd09272">
    <property type="entry name" value="RNase_HI_RT_Ty1"/>
    <property type="match status" value="1"/>
</dbReference>
<dbReference type="Proteomes" id="UP000813463">
    <property type="component" value="Chromosome 3"/>
</dbReference>
<gene>
    <name evidence="3" type="primary">LOC130470161</name>
</gene>
<proteinExistence type="predicted"/>